<dbReference type="AlphaFoldDB" id="A0A3M9N699"/>
<dbReference type="PROSITE" id="PS00061">
    <property type="entry name" value="ADH_SHORT"/>
    <property type="match status" value="1"/>
</dbReference>
<dbReference type="OrthoDB" id="9775296at2"/>
<evidence type="ECO:0000256" key="2">
    <source>
        <dbReference type="ARBA" id="ARBA00023002"/>
    </source>
</evidence>
<dbReference type="SUPFAM" id="SSF51735">
    <property type="entry name" value="NAD(P)-binding Rossmann-fold domains"/>
    <property type="match status" value="1"/>
</dbReference>
<reference evidence="4 5" key="1">
    <citation type="submission" date="2018-11" db="EMBL/GenBank/DDBJ databases">
        <title>Draft genome sequence of Ferruginibacter sp. BO-59.</title>
        <authorList>
            <person name="Im W.T."/>
        </authorList>
    </citation>
    <scope>NUCLEOTIDE SEQUENCE [LARGE SCALE GENOMIC DNA]</scope>
    <source>
        <strain evidence="4 5">BO-59</strain>
    </source>
</reference>
<comment type="similarity">
    <text evidence="1 3">Belongs to the short-chain dehydrogenases/reductases (SDR) family.</text>
</comment>
<evidence type="ECO:0000256" key="3">
    <source>
        <dbReference type="RuleBase" id="RU000363"/>
    </source>
</evidence>
<evidence type="ECO:0000313" key="5">
    <source>
        <dbReference type="Proteomes" id="UP000267223"/>
    </source>
</evidence>
<dbReference type="Pfam" id="PF00106">
    <property type="entry name" value="adh_short"/>
    <property type="match status" value="1"/>
</dbReference>
<sequence>MKRIIFVTGATSGIGKACAERFAANGDKLIISGRRKERLEMLKEELEMKYGSEVWCAPFDVQNRKEVFESINSLAEEWKEIDVLVNNAGLALGKDYFDEAEIADWETMVHTNILGVLYVSRAVLPFMIKRKRGHIINIGSVAGNEMYEKGNVYCATKSAVEAISHTMRIDLLRHHIKVTNVKPGAVETEFSVVRFKGDEAKAASVYEGFVPLTGEDIANTVFYCASLPPNVCINDLTVTPLLQADGIYIHKEE</sequence>
<dbReference type="Proteomes" id="UP000267223">
    <property type="component" value="Unassembled WGS sequence"/>
</dbReference>
<dbReference type="FunFam" id="3.40.50.720:FF:000047">
    <property type="entry name" value="NADP-dependent L-serine/L-allo-threonine dehydrogenase"/>
    <property type="match status" value="1"/>
</dbReference>
<dbReference type="InterPro" id="IPR020904">
    <property type="entry name" value="Sc_DH/Rdtase_CS"/>
</dbReference>
<evidence type="ECO:0000313" key="4">
    <source>
        <dbReference type="EMBL" id="RNI33331.1"/>
    </source>
</evidence>
<dbReference type="PRINTS" id="PR00080">
    <property type="entry name" value="SDRFAMILY"/>
</dbReference>
<organism evidence="4 5">
    <name type="scientific">Hanamia caeni</name>
    <dbReference type="NCBI Taxonomy" id="2294116"/>
    <lineage>
        <taxon>Bacteria</taxon>
        <taxon>Pseudomonadati</taxon>
        <taxon>Bacteroidota</taxon>
        <taxon>Chitinophagia</taxon>
        <taxon>Chitinophagales</taxon>
        <taxon>Chitinophagaceae</taxon>
        <taxon>Hanamia</taxon>
    </lineage>
</organism>
<name>A0A3M9N699_9BACT</name>
<dbReference type="Gene3D" id="3.40.50.720">
    <property type="entry name" value="NAD(P)-binding Rossmann-like Domain"/>
    <property type="match status" value="1"/>
</dbReference>
<accession>A0A3M9N699</accession>
<proteinExistence type="inferred from homology"/>
<dbReference type="PANTHER" id="PTHR42901">
    <property type="entry name" value="ALCOHOL DEHYDROGENASE"/>
    <property type="match status" value="1"/>
</dbReference>
<dbReference type="GO" id="GO:0016616">
    <property type="term" value="F:oxidoreductase activity, acting on the CH-OH group of donors, NAD or NADP as acceptor"/>
    <property type="evidence" value="ECO:0007669"/>
    <property type="project" value="UniProtKB-ARBA"/>
</dbReference>
<dbReference type="PRINTS" id="PR00081">
    <property type="entry name" value="GDHRDH"/>
</dbReference>
<keyword evidence="5" id="KW-1185">Reference proteome</keyword>
<dbReference type="PANTHER" id="PTHR42901:SF1">
    <property type="entry name" value="ALCOHOL DEHYDROGENASE"/>
    <property type="match status" value="1"/>
</dbReference>
<protein>
    <submittedName>
        <fullName evidence="4">SDR family NAD(P)-dependent oxidoreductase</fullName>
    </submittedName>
</protein>
<evidence type="ECO:0000256" key="1">
    <source>
        <dbReference type="ARBA" id="ARBA00006484"/>
    </source>
</evidence>
<comment type="caution">
    <text evidence="4">The sequence shown here is derived from an EMBL/GenBank/DDBJ whole genome shotgun (WGS) entry which is preliminary data.</text>
</comment>
<dbReference type="InterPro" id="IPR002347">
    <property type="entry name" value="SDR_fam"/>
</dbReference>
<keyword evidence="2" id="KW-0560">Oxidoreductase</keyword>
<gene>
    <name evidence="4" type="ORF">EFY79_19465</name>
</gene>
<dbReference type="EMBL" id="RJJR01000022">
    <property type="protein sequence ID" value="RNI33331.1"/>
    <property type="molecule type" value="Genomic_DNA"/>
</dbReference>
<dbReference type="RefSeq" id="WP_123122427.1">
    <property type="nucleotide sequence ID" value="NZ_RJJR01000022.1"/>
</dbReference>
<dbReference type="InterPro" id="IPR036291">
    <property type="entry name" value="NAD(P)-bd_dom_sf"/>
</dbReference>